<comment type="cofactor">
    <cofactor evidence="1">
        <name>Mg(2+)</name>
        <dbReference type="ChEBI" id="CHEBI:18420"/>
    </cofactor>
</comment>
<dbReference type="PROSITE" id="PS50011">
    <property type="entry name" value="PROTEIN_KINASE_DOM"/>
    <property type="match status" value="1"/>
</dbReference>
<evidence type="ECO:0000256" key="5">
    <source>
        <dbReference type="ARBA" id="ARBA00022777"/>
    </source>
</evidence>
<dbReference type="Pfam" id="PF13499">
    <property type="entry name" value="EF-hand_7"/>
    <property type="match status" value="1"/>
</dbReference>
<dbReference type="Proteomes" id="UP000198406">
    <property type="component" value="Unassembled WGS sequence"/>
</dbReference>
<dbReference type="SUPFAM" id="SSF56112">
    <property type="entry name" value="Protein kinase-like (PK-like)"/>
    <property type="match status" value="1"/>
</dbReference>
<evidence type="ECO:0000259" key="9">
    <source>
        <dbReference type="PROSITE" id="PS50222"/>
    </source>
</evidence>
<comment type="caution">
    <text evidence="10">The sequence shown here is derived from an EMBL/GenBank/DDBJ whole genome shotgun (WGS) entry which is preliminary data.</text>
</comment>
<reference evidence="10 11" key="1">
    <citation type="journal article" date="2015" name="Plant Cell">
        <title>Oil accumulation by the oleaginous diatom Fistulifera solaris as revealed by the genome and transcriptome.</title>
        <authorList>
            <person name="Tanaka T."/>
            <person name="Maeda Y."/>
            <person name="Veluchamy A."/>
            <person name="Tanaka M."/>
            <person name="Abida H."/>
            <person name="Marechal E."/>
            <person name="Bowler C."/>
            <person name="Muto M."/>
            <person name="Sunaga Y."/>
            <person name="Tanaka M."/>
            <person name="Yoshino T."/>
            <person name="Taniguchi T."/>
            <person name="Fukuda Y."/>
            <person name="Nemoto M."/>
            <person name="Matsumoto M."/>
            <person name="Wong P.S."/>
            <person name="Aburatani S."/>
            <person name="Fujibuchi W."/>
        </authorList>
    </citation>
    <scope>NUCLEOTIDE SEQUENCE [LARGE SCALE GENOMIC DNA]</scope>
    <source>
        <strain evidence="10 11">JPCC DA0580</strain>
    </source>
</reference>
<comment type="similarity">
    <text evidence="7">Belongs to the protein kinase superfamily. Ser/Thr protein kinase family. CDPK subfamily.</text>
</comment>
<evidence type="ECO:0000256" key="6">
    <source>
        <dbReference type="ARBA" id="ARBA00022840"/>
    </source>
</evidence>
<keyword evidence="3" id="KW-0808">Transferase</keyword>
<dbReference type="Pfam" id="PF00069">
    <property type="entry name" value="Pkinase"/>
    <property type="match status" value="1"/>
</dbReference>
<dbReference type="CDD" id="cd00051">
    <property type="entry name" value="EFh"/>
    <property type="match status" value="1"/>
</dbReference>
<protein>
    <recommendedName>
        <fullName evidence="12">Calmodulin</fullName>
    </recommendedName>
</protein>
<dbReference type="InParanoid" id="A0A1Z5JX69"/>
<dbReference type="PROSITE" id="PS00108">
    <property type="entry name" value="PROTEIN_KINASE_ST"/>
    <property type="match status" value="1"/>
</dbReference>
<keyword evidence="11" id="KW-1185">Reference proteome</keyword>
<feature type="domain" description="EF-hand" evidence="9">
    <location>
        <begin position="521"/>
        <end position="556"/>
    </location>
</feature>
<feature type="domain" description="Protein kinase" evidence="8">
    <location>
        <begin position="62"/>
        <end position="401"/>
    </location>
</feature>
<dbReference type="EMBL" id="BDSP01000131">
    <property type="protein sequence ID" value="GAX18630.1"/>
    <property type="molecule type" value="Genomic_DNA"/>
</dbReference>
<dbReference type="FunFam" id="1.10.238.10:FF:000001">
    <property type="entry name" value="Calmodulin 1"/>
    <property type="match status" value="1"/>
</dbReference>
<dbReference type="InterPro" id="IPR050205">
    <property type="entry name" value="CDPK_Ser/Thr_kinases"/>
</dbReference>
<evidence type="ECO:0000256" key="2">
    <source>
        <dbReference type="ARBA" id="ARBA00022527"/>
    </source>
</evidence>
<gene>
    <name evidence="10" type="ORF">FisN_10Hh162</name>
</gene>
<dbReference type="SUPFAM" id="SSF47473">
    <property type="entry name" value="EF-hand"/>
    <property type="match status" value="1"/>
</dbReference>
<name>A0A1Z5JX69_FISSO</name>
<evidence type="ECO:0000313" key="10">
    <source>
        <dbReference type="EMBL" id="GAX18630.1"/>
    </source>
</evidence>
<keyword evidence="2" id="KW-0723">Serine/threonine-protein kinase</keyword>
<keyword evidence="6" id="KW-0067">ATP-binding</keyword>
<keyword evidence="4" id="KW-0547">Nucleotide-binding</keyword>
<sequence>MASEILLADDAVIHGSMRSQFTGGSHMTISSGSWNERTTVTSTSLHGNLMRSITNRDPMKIYEVISILGDGSMGSVAKVRKRPSAIGGSARPEHVIKNQNILTCFPNLFSCCIPNSSEKSNRSAFWSFKDSSDSTINITDSGNTSAFSSENRDKRFIRKASSMISYGKGKPVFYALKSIHLDRCSNVDFQLELKNEVAILKELDHPNIVRAIETFEYKGRLFIALELCNGGDLYTRDPYSEREALKITRDLCSAVAYLHARGIIHRDLKFENIMFTNTSKHADVKLIDFGLSKKFAANEFLADTVGTVYTMSPELISGAYNEKADVWSLGVICFMLLSSSMPFFGKTRVQVLKKIARAQYQFSSRRWNKVSAEAISFCETILNPDPDARPSAEATLKLPWISNNAFRDEQISIAADAVRMDSIQASIEAFVGYGTLKKLGLMVIAYRSTSEEIGFLKDLFVRFDKMQNGEIDENEFALALSAYNYAPEEISNLFHGIDIDGTGNVHYIEFLAATIEALGPIDEERIAEAFDRLDSDDTGYITVANLRDFLGDEVPTEYLEKVIDEADLLHDHRISYEEFLEMWNVDTEVQLEHGRKHVAGRRIISREPSFTSSVSSDLTSIHFESLRSLANSMRAGVNTSTRSDFFDE</sequence>
<dbReference type="GO" id="GO:0004674">
    <property type="term" value="F:protein serine/threonine kinase activity"/>
    <property type="evidence" value="ECO:0007669"/>
    <property type="project" value="UniProtKB-KW"/>
</dbReference>
<dbReference type="InterPro" id="IPR011992">
    <property type="entry name" value="EF-hand-dom_pair"/>
</dbReference>
<keyword evidence="5" id="KW-0418">Kinase</keyword>
<dbReference type="FunFam" id="1.10.510.10:FF:000571">
    <property type="entry name" value="Maternal embryonic leucine zipper kinase"/>
    <property type="match status" value="1"/>
</dbReference>
<evidence type="ECO:0000256" key="3">
    <source>
        <dbReference type="ARBA" id="ARBA00022679"/>
    </source>
</evidence>
<dbReference type="SMART" id="SM00054">
    <property type="entry name" value="EFh"/>
    <property type="match status" value="4"/>
</dbReference>
<dbReference type="PANTHER" id="PTHR24349">
    <property type="entry name" value="SERINE/THREONINE-PROTEIN KINASE"/>
    <property type="match status" value="1"/>
</dbReference>
<dbReference type="SMART" id="SM00220">
    <property type="entry name" value="S_TKc"/>
    <property type="match status" value="1"/>
</dbReference>
<dbReference type="InterPro" id="IPR011009">
    <property type="entry name" value="Kinase-like_dom_sf"/>
</dbReference>
<dbReference type="PROSITE" id="PS50222">
    <property type="entry name" value="EF_HAND_2"/>
    <property type="match status" value="2"/>
</dbReference>
<dbReference type="Gene3D" id="3.30.200.20">
    <property type="entry name" value="Phosphorylase Kinase, domain 1"/>
    <property type="match status" value="1"/>
</dbReference>
<dbReference type="Gene3D" id="1.10.238.10">
    <property type="entry name" value="EF-hand"/>
    <property type="match status" value="2"/>
</dbReference>
<evidence type="ECO:0000256" key="7">
    <source>
        <dbReference type="ARBA" id="ARBA00024334"/>
    </source>
</evidence>
<dbReference type="Gene3D" id="1.10.510.10">
    <property type="entry name" value="Transferase(Phosphotransferase) domain 1"/>
    <property type="match status" value="1"/>
</dbReference>
<evidence type="ECO:0000256" key="4">
    <source>
        <dbReference type="ARBA" id="ARBA00022741"/>
    </source>
</evidence>
<evidence type="ECO:0008006" key="12">
    <source>
        <dbReference type="Google" id="ProtNLM"/>
    </source>
</evidence>
<dbReference type="InterPro" id="IPR008271">
    <property type="entry name" value="Ser/Thr_kinase_AS"/>
</dbReference>
<dbReference type="OrthoDB" id="40902at2759"/>
<dbReference type="InterPro" id="IPR000719">
    <property type="entry name" value="Prot_kinase_dom"/>
</dbReference>
<dbReference type="AlphaFoldDB" id="A0A1Z5JX69"/>
<accession>A0A1Z5JX69</accession>
<dbReference type="InterPro" id="IPR002048">
    <property type="entry name" value="EF_hand_dom"/>
</dbReference>
<dbReference type="GO" id="GO:0005524">
    <property type="term" value="F:ATP binding"/>
    <property type="evidence" value="ECO:0007669"/>
    <property type="project" value="UniProtKB-KW"/>
</dbReference>
<proteinExistence type="inferred from homology"/>
<evidence type="ECO:0000256" key="1">
    <source>
        <dbReference type="ARBA" id="ARBA00001946"/>
    </source>
</evidence>
<evidence type="ECO:0000313" key="11">
    <source>
        <dbReference type="Proteomes" id="UP000198406"/>
    </source>
</evidence>
<dbReference type="GO" id="GO:0005509">
    <property type="term" value="F:calcium ion binding"/>
    <property type="evidence" value="ECO:0007669"/>
    <property type="project" value="InterPro"/>
</dbReference>
<organism evidence="10 11">
    <name type="scientific">Fistulifera solaris</name>
    <name type="common">Oleaginous diatom</name>
    <dbReference type="NCBI Taxonomy" id="1519565"/>
    <lineage>
        <taxon>Eukaryota</taxon>
        <taxon>Sar</taxon>
        <taxon>Stramenopiles</taxon>
        <taxon>Ochrophyta</taxon>
        <taxon>Bacillariophyta</taxon>
        <taxon>Bacillariophyceae</taxon>
        <taxon>Bacillariophycidae</taxon>
        <taxon>Naviculales</taxon>
        <taxon>Naviculaceae</taxon>
        <taxon>Fistulifera</taxon>
    </lineage>
</organism>
<evidence type="ECO:0000259" key="8">
    <source>
        <dbReference type="PROSITE" id="PS50011"/>
    </source>
</evidence>
<feature type="domain" description="EF-hand" evidence="9">
    <location>
        <begin position="451"/>
        <end position="486"/>
    </location>
</feature>